<evidence type="ECO:0000256" key="9">
    <source>
        <dbReference type="ARBA" id="ARBA00047669"/>
    </source>
</evidence>
<sequence>MICDVPFFLLKVCFLPGTLALGATKGFTRKKAEERNLLTPEDLENLKLAEDLAKTCFEMYAVTSTGLAPEIAYFHVELIGPVLVKQDLAEANANVRKRIEYISAE</sequence>
<keyword evidence="5" id="KW-0479">Metal-binding</keyword>
<dbReference type="GO" id="GO:0005802">
    <property type="term" value="C:trans-Golgi network"/>
    <property type="evidence" value="ECO:0007669"/>
    <property type="project" value="TreeGrafter"/>
</dbReference>
<evidence type="ECO:0000256" key="4">
    <source>
        <dbReference type="ARBA" id="ARBA00012238"/>
    </source>
</evidence>
<evidence type="ECO:0000256" key="3">
    <source>
        <dbReference type="ARBA" id="ARBA00007658"/>
    </source>
</evidence>
<proteinExistence type="inferred from homology"/>
<dbReference type="PANTHER" id="PTHR11742:SF55">
    <property type="entry name" value="ENDOPLASMIC RETICULUM MANNOSYL-OLIGOSACCHARIDE 1,2-ALPHA-MANNOSIDASE"/>
    <property type="match status" value="1"/>
</dbReference>
<dbReference type="SUPFAM" id="SSF48225">
    <property type="entry name" value="Seven-hairpin glycosidases"/>
    <property type="match status" value="1"/>
</dbReference>
<comment type="catalytic activity">
    <reaction evidence="10">
        <text>N(4)-(alpha-D-Man-(1-&gt;2)-alpha-D-Man-(1-&gt;2)-alpha-D-Man-(1-&gt;3)-[alpha-D-Man-(1-&gt;2)-alpha-D-Man-(1-&gt;3)-[alpha-D-Man-(1-&gt;2)-alpha-D-Man-(1-&gt;6)]-alpha-D-Man-(1-&gt;6)]-beta-D-Man-(1-&gt;4)-beta-D-GlcNAc-(1-&gt;4)-beta-D-GlcNAc)-L-asparaginyl-[protein] (N-glucan mannose isomer 9A1,2,3B1,2,3) + 4 H2O = N(4)-(alpha-D-Man-(1-&gt;3)-[alpha-D-Man-(1-&gt;3)-[alpha-D-Man-(1-&gt;6)]-alpha-D-Man-(1-&gt;6)]-beta-D-Man-(1-&gt;4)-beta-D-GlcNAc-(1-&gt;4)-beta-D-GlcNAc)-L-asparaginyl-[protein] (N-glucan mannose isomer 5A1,2) + 4 beta-D-mannose</text>
        <dbReference type="Rhea" id="RHEA:56008"/>
        <dbReference type="Rhea" id="RHEA-COMP:14356"/>
        <dbReference type="Rhea" id="RHEA-COMP:14367"/>
        <dbReference type="ChEBI" id="CHEBI:15377"/>
        <dbReference type="ChEBI" id="CHEBI:28563"/>
        <dbReference type="ChEBI" id="CHEBI:59087"/>
        <dbReference type="ChEBI" id="CHEBI:139493"/>
        <dbReference type="EC" id="3.2.1.113"/>
    </reaction>
</comment>
<dbReference type="InterPro" id="IPR036026">
    <property type="entry name" value="Seven-hairpin_glycosidases"/>
</dbReference>
<evidence type="ECO:0000256" key="8">
    <source>
        <dbReference type="ARBA" id="ARBA00023157"/>
    </source>
</evidence>
<dbReference type="Proteomes" id="UP000287651">
    <property type="component" value="Unassembled WGS sequence"/>
</dbReference>
<evidence type="ECO:0000313" key="13">
    <source>
        <dbReference type="EMBL" id="RRT68762.1"/>
    </source>
</evidence>
<gene>
    <name evidence="13" type="ORF">B296_00006022</name>
</gene>
<comment type="pathway">
    <text evidence="2">Protein modification; protein glycosylation.</text>
</comment>
<dbReference type="InterPro" id="IPR012341">
    <property type="entry name" value="6hp_glycosidase-like_sf"/>
</dbReference>
<dbReference type="InterPro" id="IPR001382">
    <property type="entry name" value="Glyco_hydro_47"/>
</dbReference>
<dbReference type="GO" id="GO:0005783">
    <property type="term" value="C:endoplasmic reticulum"/>
    <property type="evidence" value="ECO:0007669"/>
    <property type="project" value="TreeGrafter"/>
</dbReference>
<evidence type="ECO:0000256" key="11">
    <source>
        <dbReference type="PIRSR" id="PIRSR601382-3"/>
    </source>
</evidence>
<keyword evidence="6" id="KW-0378">Hydrolase</keyword>
<comment type="catalytic activity">
    <reaction evidence="9">
        <text>N(4)-(alpha-D-Man-(1-&gt;2)-alpha-D-Man-(1-&gt;2)-alpha-D-Man-(1-&gt;3)-[alpha-D-Man-(1-&gt;3)-[alpha-D-Man-(1-&gt;2)-alpha-D-Man-(1-&gt;6)]-alpha-D-Man-(1-&gt;6)]-beta-D-Man-(1-&gt;4)-beta-D-GlcNAc-(1-&gt;4)-beta-D-GlcNAc)-L-asparaginyl-[protein] (N-glucan mannose isomer 8A1,2,3B1,3) + 3 H2O = N(4)-(alpha-D-Man-(1-&gt;3)-[alpha-D-Man-(1-&gt;3)-[alpha-D-Man-(1-&gt;6)]-alpha-D-Man-(1-&gt;6)]-beta-D-Man-(1-&gt;4)-beta-D-GlcNAc-(1-&gt;4)-beta-D-GlcNAc)-L-asparaginyl-[protein] (N-glucan mannose isomer 5A1,2) + 3 beta-D-mannose</text>
        <dbReference type="Rhea" id="RHEA:56028"/>
        <dbReference type="Rhea" id="RHEA-COMP:14358"/>
        <dbReference type="Rhea" id="RHEA-COMP:14367"/>
        <dbReference type="ChEBI" id="CHEBI:15377"/>
        <dbReference type="ChEBI" id="CHEBI:28563"/>
        <dbReference type="ChEBI" id="CHEBI:59087"/>
        <dbReference type="ChEBI" id="CHEBI:60628"/>
        <dbReference type="EC" id="3.2.1.113"/>
    </reaction>
</comment>
<comment type="cofactor">
    <cofactor evidence="1">
        <name>Ca(2+)</name>
        <dbReference type="ChEBI" id="CHEBI:29108"/>
    </cofactor>
</comment>
<dbReference type="GO" id="GO:0004571">
    <property type="term" value="F:mannosyl-oligosaccharide 1,2-alpha-mannosidase activity"/>
    <property type="evidence" value="ECO:0007669"/>
    <property type="project" value="UniProtKB-EC"/>
</dbReference>
<comment type="similarity">
    <text evidence="3">Belongs to the glycosyl hydrolase 47 family.</text>
</comment>
<evidence type="ECO:0000256" key="10">
    <source>
        <dbReference type="ARBA" id="ARBA00048605"/>
    </source>
</evidence>
<keyword evidence="7" id="KW-0106">Calcium</keyword>
<feature type="signal peptide" evidence="12">
    <location>
        <begin position="1"/>
        <end position="20"/>
    </location>
</feature>
<dbReference type="Pfam" id="PF01532">
    <property type="entry name" value="Glyco_hydro_47"/>
    <property type="match status" value="1"/>
</dbReference>
<dbReference type="PANTHER" id="PTHR11742">
    <property type="entry name" value="MANNOSYL-OLIGOSACCHARIDE ALPHA-1,2-MANNOSIDASE-RELATED"/>
    <property type="match status" value="1"/>
</dbReference>
<feature type="chain" id="PRO_5019226935" description="mannosyl-oligosaccharide 1,2-alpha-mannosidase" evidence="12">
    <location>
        <begin position="21"/>
        <end position="105"/>
    </location>
</feature>
<protein>
    <recommendedName>
        <fullName evidence="4">mannosyl-oligosaccharide 1,2-alpha-mannosidase</fullName>
        <ecNumber evidence="4">3.2.1.113</ecNumber>
    </recommendedName>
</protein>
<feature type="disulfide bond" evidence="11">
    <location>
        <begin position="13"/>
        <end position="56"/>
    </location>
</feature>
<evidence type="ECO:0000256" key="12">
    <source>
        <dbReference type="SAM" id="SignalP"/>
    </source>
</evidence>
<name>A0A426ZXT6_ENSVE</name>
<dbReference type="AlphaFoldDB" id="A0A426ZXT6"/>
<feature type="non-terminal residue" evidence="13">
    <location>
        <position position="105"/>
    </location>
</feature>
<evidence type="ECO:0000256" key="5">
    <source>
        <dbReference type="ARBA" id="ARBA00022723"/>
    </source>
</evidence>
<evidence type="ECO:0000256" key="7">
    <source>
        <dbReference type="ARBA" id="ARBA00022837"/>
    </source>
</evidence>
<dbReference type="GO" id="GO:0005509">
    <property type="term" value="F:calcium ion binding"/>
    <property type="evidence" value="ECO:0007669"/>
    <property type="project" value="InterPro"/>
</dbReference>
<dbReference type="Gene3D" id="1.50.10.10">
    <property type="match status" value="1"/>
</dbReference>
<dbReference type="GO" id="GO:0016020">
    <property type="term" value="C:membrane"/>
    <property type="evidence" value="ECO:0007669"/>
    <property type="project" value="InterPro"/>
</dbReference>
<evidence type="ECO:0000256" key="2">
    <source>
        <dbReference type="ARBA" id="ARBA00004922"/>
    </source>
</evidence>
<dbReference type="GO" id="GO:0005768">
    <property type="term" value="C:endosome"/>
    <property type="evidence" value="ECO:0007669"/>
    <property type="project" value="TreeGrafter"/>
</dbReference>
<keyword evidence="8 11" id="KW-1015">Disulfide bond</keyword>
<keyword evidence="12" id="KW-0732">Signal</keyword>
<dbReference type="InterPro" id="IPR050749">
    <property type="entry name" value="Glycosyl_Hydrolase_47"/>
</dbReference>
<evidence type="ECO:0000313" key="14">
    <source>
        <dbReference type="Proteomes" id="UP000287651"/>
    </source>
</evidence>
<organism evidence="13 14">
    <name type="scientific">Ensete ventricosum</name>
    <name type="common">Abyssinian banana</name>
    <name type="synonym">Musa ensete</name>
    <dbReference type="NCBI Taxonomy" id="4639"/>
    <lineage>
        <taxon>Eukaryota</taxon>
        <taxon>Viridiplantae</taxon>
        <taxon>Streptophyta</taxon>
        <taxon>Embryophyta</taxon>
        <taxon>Tracheophyta</taxon>
        <taxon>Spermatophyta</taxon>
        <taxon>Magnoliopsida</taxon>
        <taxon>Liliopsida</taxon>
        <taxon>Zingiberales</taxon>
        <taxon>Musaceae</taxon>
        <taxon>Ensete</taxon>
    </lineage>
</organism>
<accession>A0A426ZXT6</accession>
<evidence type="ECO:0000256" key="1">
    <source>
        <dbReference type="ARBA" id="ARBA00001913"/>
    </source>
</evidence>
<reference evidence="13 14" key="1">
    <citation type="journal article" date="2014" name="Agronomy (Basel)">
        <title>A Draft Genome Sequence for Ensete ventricosum, the Drought-Tolerant Tree Against Hunger.</title>
        <authorList>
            <person name="Harrison J."/>
            <person name="Moore K.A."/>
            <person name="Paszkiewicz K."/>
            <person name="Jones T."/>
            <person name="Grant M."/>
            <person name="Ambacheew D."/>
            <person name="Muzemil S."/>
            <person name="Studholme D.J."/>
        </authorList>
    </citation>
    <scope>NUCLEOTIDE SEQUENCE [LARGE SCALE GENOMIC DNA]</scope>
</reference>
<dbReference type="EMBL" id="AMZH03004592">
    <property type="protein sequence ID" value="RRT68762.1"/>
    <property type="molecule type" value="Genomic_DNA"/>
</dbReference>
<comment type="caution">
    <text evidence="13">The sequence shown here is derived from an EMBL/GenBank/DDBJ whole genome shotgun (WGS) entry which is preliminary data.</text>
</comment>
<dbReference type="EC" id="3.2.1.113" evidence="4"/>
<evidence type="ECO:0000256" key="6">
    <source>
        <dbReference type="ARBA" id="ARBA00022801"/>
    </source>
</evidence>
<dbReference type="GO" id="GO:0005975">
    <property type="term" value="P:carbohydrate metabolic process"/>
    <property type="evidence" value="ECO:0007669"/>
    <property type="project" value="InterPro"/>
</dbReference>